<dbReference type="InterPro" id="IPR015867">
    <property type="entry name" value="N-reg_PII/ATP_PRibTrfase_C"/>
</dbReference>
<dbReference type="GO" id="GO:0005507">
    <property type="term" value="F:copper ion binding"/>
    <property type="evidence" value="ECO:0007669"/>
    <property type="project" value="TreeGrafter"/>
</dbReference>
<dbReference type="InterPro" id="IPR004323">
    <property type="entry name" value="Ion_tolerance_CutA"/>
</dbReference>
<dbReference type="STRING" id="35622.SAMN04489764_5175"/>
<dbReference type="Proteomes" id="UP000217103">
    <property type="component" value="Unassembled WGS sequence"/>
</dbReference>
<proteinExistence type="inferred from homology"/>
<comment type="similarity">
    <text evidence="1">Belongs to the CutA family.</text>
</comment>
<gene>
    <name evidence="2" type="ORF">SAMN04489764_5175</name>
</gene>
<dbReference type="GO" id="GO:0010038">
    <property type="term" value="P:response to metal ion"/>
    <property type="evidence" value="ECO:0007669"/>
    <property type="project" value="InterPro"/>
</dbReference>
<dbReference type="PANTHER" id="PTHR23419:SF8">
    <property type="entry name" value="FI09726P"/>
    <property type="match status" value="1"/>
</dbReference>
<dbReference type="PANTHER" id="PTHR23419">
    <property type="entry name" value="DIVALENT CATION TOLERANCE CUTA-RELATED"/>
    <property type="match status" value="1"/>
</dbReference>
<evidence type="ECO:0000256" key="1">
    <source>
        <dbReference type="ARBA" id="ARBA00010169"/>
    </source>
</evidence>
<dbReference type="Gene3D" id="3.30.70.120">
    <property type="match status" value="1"/>
</dbReference>
<keyword evidence="3" id="KW-1185">Reference proteome</keyword>
<sequence length="114" mass="12586">MRSVAEYVQVLTTVERAEDAASLARSLIEARLAACAQIVGPIRSVYRWQGRIEDAQEWQLLVKTTADLFPDVEAHIRENHDYETPEIIATPIVAGSASYLAWISAETDRNGAAS</sequence>
<evidence type="ECO:0000313" key="2">
    <source>
        <dbReference type="EMBL" id="SDR32506.1"/>
    </source>
</evidence>
<dbReference type="InterPro" id="IPR011322">
    <property type="entry name" value="N-reg_PII-like_a/b"/>
</dbReference>
<name>A0A1H1I567_9ACTN</name>
<organism evidence="2 3">
    <name type="scientific">Thermostaphylospora chromogena</name>
    <dbReference type="NCBI Taxonomy" id="35622"/>
    <lineage>
        <taxon>Bacteria</taxon>
        <taxon>Bacillati</taxon>
        <taxon>Actinomycetota</taxon>
        <taxon>Actinomycetes</taxon>
        <taxon>Streptosporangiales</taxon>
        <taxon>Thermomonosporaceae</taxon>
        <taxon>Thermostaphylospora</taxon>
    </lineage>
</organism>
<evidence type="ECO:0000313" key="3">
    <source>
        <dbReference type="Proteomes" id="UP000217103"/>
    </source>
</evidence>
<dbReference type="AlphaFoldDB" id="A0A1H1I567"/>
<protein>
    <submittedName>
        <fullName evidence="2">Divalent cation tolerance protein</fullName>
    </submittedName>
</protein>
<dbReference type="SUPFAM" id="SSF54913">
    <property type="entry name" value="GlnB-like"/>
    <property type="match status" value="1"/>
</dbReference>
<accession>A0A1H1I567</accession>
<dbReference type="RefSeq" id="WP_242659562.1">
    <property type="nucleotide sequence ID" value="NZ_FNKK01000002.1"/>
</dbReference>
<dbReference type="Pfam" id="PF03091">
    <property type="entry name" value="CutA1"/>
    <property type="match status" value="1"/>
</dbReference>
<reference evidence="2 3" key="1">
    <citation type="submission" date="2016-10" db="EMBL/GenBank/DDBJ databases">
        <authorList>
            <person name="de Groot N.N."/>
        </authorList>
    </citation>
    <scope>NUCLEOTIDE SEQUENCE [LARGE SCALE GENOMIC DNA]</scope>
    <source>
        <strain evidence="2 3">DSM 43794</strain>
    </source>
</reference>
<dbReference type="EMBL" id="FNKK01000002">
    <property type="protein sequence ID" value="SDR32506.1"/>
    <property type="molecule type" value="Genomic_DNA"/>
</dbReference>